<accession>A0ABQ2N1P5</accession>
<organism evidence="9 10">
    <name type="scientific">Microbacterium nanhaiense</name>
    <dbReference type="NCBI Taxonomy" id="1301026"/>
    <lineage>
        <taxon>Bacteria</taxon>
        <taxon>Bacillati</taxon>
        <taxon>Actinomycetota</taxon>
        <taxon>Actinomycetes</taxon>
        <taxon>Micrococcales</taxon>
        <taxon>Microbacteriaceae</taxon>
        <taxon>Microbacterium</taxon>
    </lineage>
</organism>
<dbReference type="PROSITE" id="PS00211">
    <property type="entry name" value="ABC_TRANSPORTER_1"/>
    <property type="match status" value="2"/>
</dbReference>
<dbReference type="PANTHER" id="PTHR43297">
    <property type="entry name" value="OLIGOPEPTIDE TRANSPORT ATP-BINDING PROTEIN APPD"/>
    <property type="match status" value="1"/>
</dbReference>
<dbReference type="EMBL" id="BMMQ01000004">
    <property type="protein sequence ID" value="GGO63844.1"/>
    <property type="molecule type" value="Genomic_DNA"/>
</dbReference>
<dbReference type="PROSITE" id="PS50893">
    <property type="entry name" value="ABC_TRANSPORTER_2"/>
    <property type="match status" value="2"/>
</dbReference>
<evidence type="ECO:0000256" key="7">
    <source>
        <dbReference type="ARBA" id="ARBA00023136"/>
    </source>
</evidence>
<evidence type="ECO:0000256" key="2">
    <source>
        <dbReference type="ARBA" id="ARBA00005417"/>
    </source>
</evidence>
<keyword evidence="3" id="KW-0813">Transport</keyword>
<keyword evidence="10" id="KW-1185">Reference proteome</keyword>
<keyword evidence="4" id="KW-1003">Cell membrane</keyword>
<dbReference type="SMART" id="SM00382">
    <property type="entry name" value="AAA"/>
    <property type="match status" value="2"/>
</dbReference>
<dbReference type="GO" id="GO:0005524">
    <property type="term" value="F:ATP binding"/>
    <property type="evidence" value="ECO:0007669"/>
    <property type="project" value="UniProtKB-KW"/>
</dbReference>
<keyword evidence="6 9" id="KW-0067">ATP-binding</keyword>
<protein>
    <submittedName>
        <fullName evidence="9">Glutathione ABC transporter ATP-binding protein</fullName>
    </submittedName>
</protein>
<proteinExistence type="inferred from homology"/>
<feature type="domain" description="ABC transporter" evidence="8">
    <location>
        <begin position="280"/>
        <end position="519"/>
    </location>
</feature>
<dbReference type="NCBIfam" id="NF008453">
    <property type="entry name" value="PRK11308.1"/>
    <property type="match status" value="2"/>
</dbReference>
<dbReference type="RefSeq" id="WP_188700989.1">
    <property type="nucleotide sequence ID" value="NZ_BMMQ01000004.1"/>
</dbReference>
<comment type="similarity">
    <text evidence="2">Belongs to the ABC transporter superfamily.</text>
</comment>
<sequence length="529" mass="55850">MTNDLLTLENLRVAFGGREVVRGVSLSVRPGRVTALVGESGSGKSVTSLSAIGMAPDGATVAGSARLEGEELVGATAARLREIRAHRVGVVFQEPMRSLTPTAKIGRVFRDLLRVREGIRARAAAAARAAELLSQAELRDPERILASHPHEVSGGELQRVLIAMALSGSPRLLIADEPTTALDVTVQRGILDLLARLVRELDLGVLLITHDMGVVGEIADKVVVLNGGRPVEQGPVASVIARPQEPYTQELLAAVPSLAEGRARAARVSAFASDSDETLVSVQDLTVSYGHGRLALDGVSLDIRRGEVLGVVGESGSGKSTLGRAIAGLVTPSGGSVLLGGKDPAQLPARERRALYAKVGIVFQDPASSLNPRRSVGWSIGEPLRLAGRSQADTDRAVRDALERVKLPAAFAQRFPHELSGGQRQRVSIARGLISDPVLLIADEPTSALDVTIQARVLEIMRETVADTGLAAMFISHDLAVVSLLSDHVAVLRRGTLVEHGPVAQVLGEPEEAYTRELLASVPDPSRRG</sequence>
<evidence type="ECO:0000313" key="9">
    <source>
        <dbReference type="EMBL" id="GGO63844.1"/>
    </source>
</evidence>
<comment type="subcellular location">
    <subcellularLocation>
        <location evidence="1">Cell membrane</location>
        <topology evidence="1">Peripheral membrane protein</topology>
    </subcellularLocation>
</comment>
<dbReference type="InterPro" id="IPR003439">
    <property type="entry name" value="ABC_transporter-like_ATP-bd"/>
</dbReference>
<evidence type="ECO:0000256" key="5">
    <source>
        <dbReference type="ARBA" id="ARBA00022741"/>
    </source>
</evidence>
<evidence type="ECO:0000256" key="1">
    <source>
        <dbReference type="ARBA" id="ARBA00004202"/>
    </source>
</evidence>
<evidence type="ECO:0000256" key="3">
    <source>
        <dbReference type="ARBA" id="ARBA00022448"/>
    </source>
</evidence>
<dbReference type="InterPro" id="IPR050388">
    <property type="entry name" value="ABC_Ni/Peptide_Import"/>
</dbReference>
<name>A0ABQ2N1P5_9MICO</name>
<keyword evidence="5" id="KW-0547">Nucleotide-binding</keyword>
<dbReference type="Proteomes" id="UP000638043">
    <property type="component" value="Unassembled WGS sequence"/>
</dbReference>
<keyword evidence="7" id="KW-0472">Membrane</keyword>
<dbReference type="InterPro" id="IPR027417">
    <property type="entry name" value="P-loop_NTPase"/>
</dbReference>
<reference evidence="10" key="1">
    <citation type="journal article" date="2019" name="Int. J. Syst. Evol. Microbiol.">
        <title>The Global Catalogue of Microorganisms (GCM) 10K type strain sequencing project: providing services to taxonomists for standard genome sequencing and annotation.</title>
        <authorList>
            <consortium name="The Broad Institute Genomics Platform"/>
            <consortium name="The Broad Institute Genome Sequencing Center for Infectious Disease"/>
            <person name="Wu L."/>
            <person name="Ma J."/>
        </authorList>
    </citation>
    <scope>NUCLEOTIDE SEQUENCE [LARGE SCALE GENOMIC DNA]</scope>
    <source>
        <strain evidence="10">CGMCC 4.7181</strain>
    </source>
</reference>
<dbReference type="Pfam" id="PF00005">
    <property type="entry name" value="ABC_tran"/>
    <property type="match status" value="2"/>
</dbReference>
<evidence type="ECO:0000256" key="6">
    <source>
        <dbReference type="ARBA" id="ARBA00022840"/>
    </source>
</evidence>
<dbReference type="CDD" id="cd03257">
    <property type="entry name" value="ABC_NikE_OppD_transporters"/>
    <property type="match status" value="2"/>
</dbReference>
<dbReference type="Gene3D" id="3.40.50.300">
    <property type="entry name" value="P-loop containing nucleotide triphosphate hydrolases"/>
    <property type="match status" value="2"/>
</dbReference>
<evidence type="ECO:0000259" key="8">
    <source>
        <dbReference type="PROSITE" id="PS50893"/>
    </source>
</evidence>
<dbReference type="SUPFAM" id="SSF52540">
    <property type="entry name" value="P-loop containing nucleoside triphosphate hydrolases"/>
    <property type="match status" value="2"/>
</dbReference>
<comment type="caution">
    <text evidence="9">The sequence shown here is derived from an EMBL/GenBank/DDBJ whole genome shotgun (WGS) entry which is preliminary data.</text>
</comment>
<dbReference type="Pfam" id="PF08352">
    <property type="entry name" value="oligo_HPY"/>
    <property type="match status" value="2"/>
</dbReference>
<dbReference type="InterPro" id="IPR013563">
    <property type="entry name" value="Oligopep_ABC_C"/>
</dbReference>
<gene>
    <name evidence="9" type="ORF">GCM10010910_17350</name>
</gene>
<dbReference type="InterPro" id="IPR003593">
    <property type="entry name" value="AAA+_ATPase"/>
</dbReference>
<evidence type="ECO:0000313" key="10">
    <source>
        <dbReference type="Proteomes" id="UP000638043"/>
    </source>
</evidence>
<feature type="domain" description="ABC transporter" evidence="8">
    <location>
        <begin position="6"/>
        <end position="252"/>
    </location>
</feature>
<evidence type="ECO:0000256" key="4">
    <source>
        <dbReference type="ARBA" id="ARBA00022475"/>
    </source>
</evidence>
<dbReference type="InterPro" id="IPR017871">
    <property type="entry name" value="ABC_transporter-like_CS"/>
</dbReference>
<dbReference type="PANTHER" id="PTHR43297:SF2">
    <property type="entry name" value="DIPEPTIDE TRANSPORT ATP-BINDING PROTEIN DPPD"/>
    <property type="match status" value="1"/>
</dbReference>